<keyword evidence="1" id="KW-1133">Transmembrane helix</keyword>
<dbReference type="OrthoDB" id="3172935at2759"/>
<dbReference type="AlphaFoldDB" id="A0A0D0E996"/>
<accession>A0A0D0E996</accession>
<keyword evidence="1" id="KW-0472">Membrane</keyword>
<proteinExistence type="predicted"/>
<dbReference type="EMBL" id="KN825034">
    <property type="protein sequence ID" value="KIK95565.1"/>
    <property type="molecule type" value="Genomic_DNA"/>
</dbReference>
<dbReference type="Proteomes" id="UP000054538">
    <property type="component" value="Unassembled WGS sequence"/>
</dbReference>
<organism evidence="2 3">
    <name type="scientific">Paxillus rubicundulus Ve08.2h10</name>
    <dbReference type="NCBI Taxonomy" id="930991"/>
    <lineage>
        <taxon>Eukaryota</taxon>
        <taxon>Fungi</taxon>
        <taxon>Dikarya</taxon>
        <taxon>Basidiomycota</taxon>
        <taxon>Agaricomycotina</taxon>
        <taxon>Agaricomycetes</taxon>
        <taxon>Agaricomycetidae</taxon>
        <taxon>Boletales</taxon>
        <taxon>Paxilineae</taxon>
        <taxon>Paxillaceae</taxon>
        <taxon>Paxillus</taxon>
    </lineage>
</organism>
<keyword evidence="1" id="KW-0812">Transmembrane</keyword>
<keyword evidence="3" id="KW-1185">Reference proteome</keyword>
<sequence>QQHFSDEKRPTLFHAIPAFKGIQTAWEAKQHCPQFTLYQSVICSGLDKLGKYYNQFDDKPVYILVLGKTYLFNLVMYLDYF</sequence>
<evidence type="ECO:0000313" key="2">
    <source>
        <dbReference type="EMBL" id="KIK95565.1"/>
    </source>
</evidence>
<evidence type="ECO:0000313" key="3">
    <source>
        <dbReference type="Proteomes" id="UP000054538"/>
    </source>
</evidence>
<dbReference type="InParanoid" id="A0A0D0E996"/>
<reference evidence="2 3" key="1">
    <citation type="submission" date="2014-04" db="EMBL/GenBank/DDBJ databases">
        <authorList>
            <consortium name="DOE Joint Genome Institute"/>
            <person name="Kuo A."/>
            <person name="Kohler A."/>
            <person name="Jargeat P."/>
            <person name="Nagy L.G."/>
            <person name="Floudas D."/>
            <person name="Copeland A."/>
            <person name="Barry K.W."/>
            <person name="Cichocki N."/>
            <person name="Veneault-Fourrey C."/>
            <person name="LaButti K."/>
            <person name="Lindquist E.A."/>
            <person name="Lipzen A."/>
            <person name="Lundell T."/>
            <person name="Morin E."/>
            <person name="Murat C."/>
            <person name="Sun H."/>
            <person name="Tunlid A."/>
            <person name="Henrissat B."/>
            <person name="Grigoriev I.V."/>
            <person name="Hibbett D.S."/>
            <person name="Martin F."/>
            <person name="Nordberg H.P."/>
            <person name="Cantor M.N."/>
            <person name="Hua S.X."/>
        </authorList>
    </citation>
    <scope>NUCLEOTIDE SEQUENCE [LARGE SCALE GENOMIC DNA]</scope>
    <source>
        <strain evidence="2 3">Ve08.2h10</strain>
    </source>
</reference>
<feature type="non-terminal residue" evidence="2">
    <location>
        <position position="1"/>
    </location>
</feature>
<gene>
    <name evidence="2" type="ORF">PAXRUDRAFT_140388</name>
</gene>
<feature type="transmembrane region" description="Helical" evidence="1">
    <location>
        <begin position="61"/>
        <end position="78"/>
    </location>
</feature>
<evidence type="ECO:0000256" key="1">
    <source>
        <dbReference type="SAM" id="Phobius"/>
    </source>
</evidence>
<protein>
    <submittedName>
        <fullName evidence="2">Uncharacterized protein</fullName>
    </submittedName>
</protein>
<name>A0A0D0E996_9AGAM</name>
<reference evidence="3" key="2">
    <citation type="submission" date="2015-01" db="EMBL/GenBank/DDBJ databases">
        <title>Evolutionary Origins and Diversification of the Mycorrhizal Mutualists.</title>
        <authorList>
            <consortium name="DOE Joint Genome Institute"/>
            <consortium name="Mycorrhizal Genomics Consortium"/>
            <person name="Kohler A."/>
            <person name="Kuo A."/>
            <person name="Nagy L.G."/>
            <person name="Floudas D."/>
            <person name="Copeland A."/>
            <person name="Barry K.W."/>
            <person name="Cichocki N."/>
            <person name="Veneault-Fourrey C."/>
            <person name="LaButti K."/>
            <person name="Lindquist E.A."/>
            <person name="Lipzen A."/>
            <person name="Lundell T."/>
            <person name="Morin E."/>
            <person name="Murat C."/>
            <person name="Riley R."/>
            <person name="Ohm R."/>
            <person name="Sun H."/>
            <person name="Tunlid A."/>
            <person name="Henrissat B."/>
            <person name="Grigoriev I.V."/>
            <person name="Hibbett D.S."/>
            <person name="Martin F."/>
        </authorList>
    </citation>
    <scope>NUCLEOTIDE SEQUENCE [LARGE SCALE GENOMIC DNA]</scope>
    <source>
        <strain evidence="3">Ve08.2h10</strain>
    </source>
</reference>
<dbReference type="HOGENOM" id="CLU_104896_2_0_1"/>